<dbReference type="AlphaFoldDB" id="A0A6F9DIE1"/>
<proteinExistence type="evidence at transcript level"/>
<dbReference type="EMBL" id="LR787330">
    <property type="protein sequence ID" value="CAB3263192.1"/>
    <property type="molecule type" value="mRNA"/>
</dbReference>
<accession>A0A6F9DIE1</accession>
<name>A0A6F9DIE1_9ASCI</name>
<sequence>MICLKITQRSLNFGSFLVANSFRCVSTSPALLGVPKNQKSSEVKRKTRHNVGVYHRLLKSMHMLVICDGCGNLHKKYHMCNTCYDQTRFETQAVRAVLNEKGADLSSQTVLQYKDDIKEHLRLGKGDKSQVVNIEDRKRPAGWFNPRMWNKL</sequence>
<organism evidence="1">
    <name type="scientific">Phallusia mammillata</name>
    <dbReference type="NCBI Taxonomy" id="59560"/>
    <lineage>
        <taxon>Eukaryota</taxon>
        <taxon>Metazoa</taxon>
        <taxon>Chordata</taxon>
        <taxon>Tunicata</taxon>
        <taxon>Ascidiacea</taxon>
        <taxon>Phlebobranchia</taxon>
        <taxon>Ascidiidae</taxon>
        <taxon>Phallusia</taxon>
    </lineage>
</organism>
<dbReference type="SUPFAM" id="SSF57829">
    <property type="entry name" value="Zn-binding ribosomal proteins"/>
    <property type="match status" value="1"/>
</dbReference>
<reference evidence="1" key="1">
    <citation type="submission" date="2020-04" db="EMBL/GenBank/DDBJ databases">
        <authorList>
            <person name="Neveu A P."/>
        </authorList>
    </citation>
    <scope>NUCLEOTIDE SEQUENCE</scope>
    <source>
        <tissue evidence="1">Whole embryo</tissue>
    </source>
</reference>
<evidence type="ECO:0000313" key="1">
    <source>
        <dbReference type="EMBL" id="CAB3263192.1"/>
    </source>
</evidence>
<protein>
    <submittedName>
        <fullName evidence="1">Uncharacterized protein LOC104266023</fullName>
    </submittedName>
</protein>
<dbReference type="InterPro" id="IPR011332">
    <property type="entry name" value="Ribosomal_zn-bd"/>
</dbReference>
<gene>
    <name evidence="1" type="primary">LOC104266023</name>
</gene>
<dbReference type="GO" id="GO:0006412">
    <property type="term" value="P:translation"/>
    <property type="evidence" value="ECO:0007669"/>
    <property type="project" value="InterPro"/>
</dbReference>